<feature type="domain" description="RCK C-terminal" evidence="8">
    <location>
        <begin position="367"/>
        <end position="452"/>
    </location>
</feature>
<name>A0ABR7Z495_9PSED</name>
<dbReference type="Proteomes" id="UP000805841">
    <property type="component" value="Unassembled WGS sequence"/>
</dbReference>
<feature type="domain" description="RCK N-terminal" evidence="7">
    <location>
        <begin position="231"/>
        <end position="347"/>
    </location>
</feature>
<evidence type="ECO:0000256" key="3">
    <source>
        <dbReference type="ARBA" id="ARBA00022538"/>
    </source>
</evidence>
<dbReference type="SUPFAM" id="SSF116726">
    <property type="entry name" value="TrkA C-terminal domain-like"/>
    <property type="match status" value="2"/>
</dbReference>
<dbReference type="PROSITE" id="PS51202">
    <property type="entry name" value="RCK_C"/>
    <property type="match status" value="2"/>
</dbReference>
<dbReference type="InterPro" id="IPR006037">
    <property type="entry name" value="RCK_C"/>
</dbReference>
<dbReference type="SUPFAM" id="SSF51735">
    <property type="entry name" value="NAD(P)-binding Rossmann-fold domains"/>
    <property type="match status" value="2"/>
</dbReference>
<evidence type="ECO:0000313" key="10">
    <source>
        <dbReference type="Proteomes" id="UP000805841"/>
    </source>
</evidence>
<dbReference type="EMBL" id="JAAOCA010000020">
    <property type="protein sequence ID" value="MBD1600242.1"/>
    <property type="molecule type" value="Genomic_DNA"/>
</dbReference>
<protein>
    <recommendedName>
        <fullName evidence="1">Trk system potassium uptake protein TrkA</fullName>
    </recommendedName>
</protein>
<dbReference type="NCBIfam" id="NF007031">
    <property type="entry name" value="PRK09496.1-2"/>
    <property type="match status" value="1"/>
</dbReference>
<dbReference type="Gene3D" id="3.30.70.1450">
    <property type="entry name" value="Regulator of K+ conductance, C-terminal domain"/>
    <property type="match status" value="2"/>
</dbReference>
<dbReference type="PROSITE" id="PS51201">
    <property type="entry name" value="RCK_N"/>
    <property type="match status" value="2"/>
</dbReference>
<dbReference type="InterPro" id="IPR036291">
    <property type="entry name" value="NAD(P)-bd_dom_sf"/>
</dbReference>
<dbReference type="Pfam" id="PF02254">
    <property type="entry name" value="TrkA_N"/>
    <property type="match status" value="2"/>
</dbReference>
<keyword evidence="2" id="KW-0813">Transport</keyword>
<keyword evidence="10" id="KW-1185">Reference proteome</keyword>
<dbReference type="InterPro" id="IPR050721">
    <property type="entry name" value="Trk_Ktr_HKT_K-transport"/>
</dbReference>
<reference evidence="9 10" key="1">
    <citation type="journal article" date="2020" name="Insects">
        <title>Bacteria Belonging to Pseudomonas typographi sp. nov. from the Bark Beetle Ips typographus Have Genomic Potential to Aid in the Host Ecology.</title>
        <authorList>
            <person name="Peral-Aranega E."/>
            <person name="Saati-Santamaria Z."/>
            <person name="Kolarik M."/>
            <person name="Rivas R."/>
            <person name="Garcia-Fraile P."/>
        </authorList>
    </citation>
    <scope>NUCLEOTIDE SEQUENCE [LARGE SCALE GENOMIC DNA]</scope>
    <source>
        <strain evidence="9 10">CA3A</strain>
    </source>
</reference>
<dbReference type="Pfam" id="PF02080">
    <property type="entry name" value="TrkA_C"/>
    <property type="match status" value="2"/>
</dbReference>
<dbReference type="NCBIfam" id="NF007032">
    <property type="entry name" value="PRK09496.1-4"/>
    <property type="match status" value="1"/>
</dbReference>
<dbReference type="Gene3D" id="3.40.50.720">
    <property type="entry name" value="NAD(P)-binding Rossmann-like Domain"/>
    <property type="match status" value="2"/>
</dbReference>
<evidence type="ECO:0000256" key="4">
    <source>
        <dbReference type="ARBA" id="ARBA00022958"/>
    </source>
</evidence>
<dbReference type="PANTHER" id="PTHR43833">
    <property type="entry name" value="POTASSIUM CHANNEL PROTEIN 2-RELATED-RELATED"/>
    <property type="match status" value="1"/>
</dbReference>
<comment type="caution">
    <text evidence="9">The sequence shown here is derived from an EMBL/GenBank/DDBJ whole genome shotgun (WGS) entry which is preliminary data.</text>
</comment>
<evidence type="ECO:0000256" key="5">
    <source>
        <dbReference type="ARBA" id="ARBA00023027"/>
    </source>
</evidence>
<dbReference type="PANTHER" id="PTHR43833:SF5">
    <property type="entry name" value="TRK SYSTEM POTASSIUM UPTAKE PROTEIN TRKA"/>
    <property type="match status" value="1"/>
</dbReference>
<evidence type="ECO:0000256" key="6">
    <source>
        <dbReference type="ARBA" id="ARBA00023065"/>
    </source>
</evidence>
<proteinExistence type="predicted"/>
<keyword evidence="4" id="KW-0630">Potassium</keyword>
<evidence type="ECO:0000259" key="8">
    <source>
        <dbReference type="PROSITE" id="PS51202"/>
    </source>
</evidence>
<feature type="domain" description="RCK C-terminal" evidence="8">
    <location>
        <begin position="142"/>
        <end position="226"/>
    </location>
</feature>
<evidence type="ECO:0000256" key="1">
    <source>
        <dbReference type="ARBA" id="ARBA00017378"/>
    </source>
</evidence>
<dbReference type="InterPro" id="IPR006036">
    <property type="entry name" value="K_uptake_TrkA"/>
</dbReference>
<dbReference type="NCBIfam" id="NF007039">
    <property type="entry name" value="PRK09496.3-2"/>
    <property type="match status" value="1"/>
</dbReference>
<sequence>MKIIILGAGQVGGTLAEYLASEANDITVVDTDGDLLRSLGDRLDIRTVQGRGSFPTVLRQAGAEDADMLVAVTSSDEANMVACQVAYTLFRTPTKIARVRESAYLTRAGLFDNEAIPVDVLISPEQVVTNYIKRLIEQPGALQVIDFAGGKAQLVAVKAYYGGPLVGQQLRQIRQHMPNVDTRVAAIFRRDRPILPRGDTVIEADDEVFFIAARNDIRAVMAELRGVDQRNKRVVIAGGGHIGERLAEAIESRYQVKIIEMNPARCRQLSDTLDSTVVLQGSASDRDLLLEENIAQADIFLALTNDDEANIMSSLLAKRLGARKVMTIINNPAYVDLIQGGEIDIAISPQLATIGTLLAHVRRGDIVSVHSLRRGAAEAIEAIAHGDPRSSKVVGRAIGHIHLPSGTTIGAIIRQDEVLIAHDSTVIESGDHVILFVVDKKFIRDVEKLFHVGLSFF</sequence>
<dbReference type="InterPro" id="IPR003148">
    <property type="entry name" value="RCK_N"/>
</dbReference>
<evidence type="ECO:0000313" key="9">
    <source>
        <dbReference type="EMBL" id="MBD1600242.1"/>
    </source>
</evidence>
<keyword evidence="5" id="KW-0520">NAD</keyword>
<dbReference type="InterPro" id="IPR036721">
    <property type="entry name" value="RCK_C_sf"/>
</dbReference>
<evidence type="ECO:0000256" key="2">
    <source>
        <dbReference type="ARBA" id="ARBA00022448"/>
    </source>
</evidence>
<evidence type="ECO:0000259" key="7">
    <source>
        <dbReference type="PROSITE" id="PS51201"/>
    </source>
</evidence>
<dbReference type="NCBIfam" id="NF007030">
    <property type="entry name" value="PRK09496.1-1"/>
    <property type="match status" value="1"/>
</dbReference>
<accession>A0ABR7Z495</accession>
<gene>
    <name evidence="9" type="primary">trkA</name>
    <name evidence="9" type="ORF">HAQ05_16215</name>
</gene>
<dbReference type="RefSeq" id="WP_190422404.1">
    <property type="nucleotide sequence ID" value="NZ_JAAOCA010000020.1"/>
</dbReference>
<keyword evidence="3" id="KW-0633">Potassium transport</keyword>
<organism evidence="9 10">
    <name type="scientific">Pseudomonas typographi</name>
    <dbReference type="NCBI Taxonomy" id="2715964"/>
    <lineage>
        <taxon>Bacteria</taxon>
        <taxon>Pseudomonadati</taxon>
        <taxon>Pseudomonadota</taxon>
        <taxon>Gammaproteobacteria</taxon>
        <taxon>Pseudomonadales</taxon>
        <taxon>Pseudomonadaceae</taxon>
        <taxon>Pseudomonas</taxon>
    </lineage>
</organism>
<dbReference type="PRINTS" id="PR00335">
    <property type="entry name" value="KUPTAKETRKA"/>
</dbReference>
<feature type="domain" description="RCK N-terminal" evidence="7">
    <location>
        <begin position="1"/>
        <end position="122"/>
    </location>
</feature>
<keyword evidence="6" id="KW-0406">Ion transport</keyword>